<feature type="transmembrane region" description="Helical" evidence="1">
    <location>
        <begin position="20"/>
        <end position="43"/>
    </location>
</feature>
<keyword evidence="1" id="KW-0472">Membrane</keyword>
<dbReference type="Pfam" id="PF06167">
    <property type="entry name" value="Peptidase_M90"/>
    <property type="match status" value="1"/>
</dbReference>
<dbReference type="Gene3D" id="3.40.390.10">
    <property type="entry name" value="Collagenase (Catalytic Domain)"/>
    <property type="match status" value="1"/>
</dbReference>
<dbReference type="AlphaFoldDB" id="A0A4Q8QGF6"/>
<dbReference type="EMBL" id="SGIU01000001">
    <property type="protein sequence ID" value="TAI49625.1"/>
    <property type="molecule type" value="Genomic_DNA"/>
</dbReference>
<dbReference type="SUPFAM" id="SSF55486">
    <property type="entry name" value="Metalloproteases ('zincins'), catalytic domain"/>
    <property type="match status" value="1"/>
</dbReference>
<evidence type="ECO:0008006" key="4">
    <source>
        <dbReference type="Google" id="ProtNLM"/>
    </source>
</evidence>
<protein>
    <recommendedName>
        <fullName evidence="4">Zinc-dependent peptidase</fullName>
    </recommendedName>
</protein>
<dbReference type="GO" id="GO:0005829">
    <property type="term" value="C:cytosol"/>
    <property type="evidence" value="ECO:0007669"/>
    <property type="project" value="TreeGrafter"/>
</dbReference>
<accession>A0A4Q8QGF6</accession>
<keyword evidence="3" id="KW-1185">Reference proteome</keyword>
<keyword evidence="1" id="KW-1133">Transmembrane helix</keyword>
<dbReference type="InterPro" id="IPR010384">
    <property type="entry name" value="MtfA_fam"/>
</dbReference>
<organism evidence="2 3">
    <name type="scientific">Flagellimonas allohymeniacidonis</name>
    <dbReference type="NCBI Taxonomy" id="2517819"/>
    <lineage>
        <taxon>Bacteria</taxon>
        <taxon>Pseudomonadati</taxon>
        <taxon>Bacteroidota</taxon>
        <taxon>Flavobacteriia</taxon>
        <taxon>Flavobacteriales</taxon>
        <taxon>Flavobacteriaceae</taxon>
        <taxon>Flagellimonas</taxon>
    </lineage>
</organism>
<dbReference type="CDD" id="cd20170">
    <property type="entry name" value="Peptidase_M90-like"/>
    <property type="match status" value="1"/>
</dbReference>
<dbReference type="PANTHER" id="PTHR30164:SF2">
    <property type="entry name" value="PROTEIN MTFA"/>
    <property type="match status" value="1"/>
</dbReference>
<name>A0A4Q8QGF6_9FLAO</name>
<evidence type="ECO:0000313" key="2">
    <source>
        <dbReference type="EMBL" id="TAI49625.1"/>
    </source>
</evidence>
<comment type="caution">
    <text evidence="2">The sequence shown here is derived from an EMBL/GenBank/DDBJ whole genome shotgun (WGS) entry which is preliminary data.</text>
</comment>
<dbReference type="Proteomes" id="UP000291981">
    <property type="component" value="Unassembled WGS sequence"/>
</dbReference>
<sequence length="286" mass="33775">MSIIGRGRSRTHVAVDIDGVDIFGIACLLFIFSYLIYILYYAIGLYELNPFLRPKPLSTKEIHQLKNSIDFLHQLEETELQLFYERTAWFKYKKTFAYRKGVRKKQEVELLISAAAVALTLGMKNFKYIRSVQRIVIYPSDYFSLLNRRHHAGEYNPRLRTAVFSADSVQSGFENTKDNVNLAIHEMAHALCFETRRKNTWEARKFQAGLRKMREQLQDSDFQKRIKDSDYFREYGYSNLFEFFAVATENFLETPKEFKGNFPELYELTKTMLNFDFSDPKSFPRK</sequence>
<evidence type="ECO:0000313" key="3">
    <source>
        <dbReference type="Proteomes" id="UP000291981"/>
    </source>
</evidence>
<evidence type="ECO:0000256" key="1">
    <source>
        <dbReference type="SAM" id="Phobius"/>
    </source>
</evidence>
<dbReference type="GO" id="GO:0004177">
    <property type="term" value="F:aminopeptidase activity"/>
    <property type="evidence" value="ECO:0007669"/>
    <property type="project" value="TreeGrafter"/>
</dbReference>
<proteinExistence type="predicted"/>
<dbReference type="GO" id="GO:0008237">
    <property type="term" value="F:metallopeptidase activity"/>
    <property type="evidence" value="ECO:0007669"/>
    <property type="project" value="InterPro"/>
</dbReference>
<dbReference type="PANTHER" id="PTHR30164">
    <property type="entry name" value="MTFA PEPTIDASE"/>
    <property type="match status" value="1"/>
</dbReference>
<keyword evidence="1" id="KW-0812">Transmembrane</keyword>
<reference evidence="2 3" key="1">
    <citation type="submission" date="2019-02" db="EMBL/GenBank/DDBJ databases">
        <title>Draft genome sequence of Muricauda sp. 176CP4-71.</title>
        <authorList>
            <person name="Park J.-S."/>
        </authorList>
    </citation>
    <scope>NUCLEOTIDE SEQUENCE [LARGE SCALE GENOMIC DNA]</scope>
    <source>
        <strain evidence="2 3">176CP4-71</strain>
    </source>
</reference>
<dbReference type="InterPro" id="IPR024079">
    <property type="entry name" value="MetalloPept_cat_dom_sf"/>
</dbReference>
<gene>
    <name evidence="2" type="ORF">EW142_07460</name>
</gene>
<dbReference type="OrthoDB" id="9786424at2"/>